<gene>
    <name evidence="3" type="ORF">ATANTOWER_004509</name>
</gene>
<proteinExistence type="predicted"/>
<feature type="transmembrane region" description="Helical" evidence="2">
    <location>
        <begin position="13"/>
        <end position="35"/>
    </location>
</feature>
<reference evidence="3 4" key="1">
    <citation type="submission" date="2021-07" db="EMBL/GenBank/DDBJ databases">
        <authorList>
            <person name="Palmer J.M."/>
        </authorList>
    </citation>
    <scope>NUCLEOTIDE SEQUENCE [LARGE SCALE GENOMIC DNA]</scope>
    <source>
        <strain evidence="3 4">AT_MEX2019</strain>
        <tissue evidence="3">Muscle</tissue>
    </source>
</reference>
<protein>
    <submittedName>
        <fullName evidence="3">Uncharacterized protein</fullName>
    </submittedName>
</protein>
<keyword evidence="2" id="KW-0812">Transmembrane</keyword>
<name>A0ABU7ANN7_9TELE</name>
<evidence type="ECO:0000256" key="1">
    <source>
        <dbReference type="SAM" id="MobiDB-lite"/>
    </source>
</evidence>
<accession>A0ABU7ANN7</accession>
<keyword evidence="2" id="KW-0472">Membrane</keyword>
<keyword evidence="2" id="KW-1133">Transmembrane helix</keyword>
<dbReference type="Proteomes" id="UP001345963">
    <property type="component" value="Unassembled WGS sequence"/>
</dbReference>
<dbReference type="EMBL" id="JAHUTI010021162">
    <property type="protein sequence ID" value="MED6239294.1"/>
    <property type="molecule type" value="Genomic_DNA"/>
</dbReference>
<feature type="region of interest" description="Disordered" evidence="1">
    <location>
        <begin position="124"/>
        <end position="161"/>
    </location>
</feature>
<sequence>MSNAMANQQSIDLLFISLLILFLVLVVLIVLCWVFKHFKNRNLTEMRISTGQPPLRMVIRTKPEHAQQLMDHLMDRFIFQEETGPDYEEAFTEEHEQVTSNPSKSQNVIPKKMSQWISMALPPRQARKREMTLNSRSPCTDQSQAEIHALQQQDEPQHALS</sequence>
<keyword evidence="4" id="KW-1185">Reference proteome</keyword>
<evidence type="ECO:0000256" key="2">
    <source>
        <dbReference type="SAM" id="Phobius"/>
    </source>
</evidence>
<feature type="compositionally biased region" description="Polar residues" evidence="1">
    <location>
        <begin position="132"/>
        <end position="161"/>
    </location>
</feature>
<comment type="caution">
    <text evidence="3">The sequence shown here is derived from an EMBL/GenBank/DDBJ whole genome shotgun (WGS) entry which is preliminary data.</text>
</comment>
<evidence type="ECO:0000313" key="3">
    <source>
        <dbReference type="EMBL" id="MED6239294.1"/>
    </source>
</evidence>
<organism evidence="3 4">
    <name type="scientific">Ataeniobius toweri</name>
    <dbReference type="NCBI Taxonomy" id="208326"/>
    <lineage>
        <taxon>Eukaryota</taxon>
        <taxon>Metazoa</taxon>
        <taxon>Chordata</taxon>
        <taxon>Craniata</taxon>
        <taxon>Vertebrata</taxon>
        <taxon>Euteleostomi</taxon>
        <taxon>Actinopterygii</taxon>
        <taxon>Neopterygii</taxon>
        <taxon>Teleostei</taxon>
        <taxon>Neoteleostei</taxon>
        <taxon>Acanthomorphata</taxon>
        <taxon>Ovalentaria</taxon>
        <taxon>Atherinomorphae</taxon>
        <taxon>Cyprinodontiformes</taxon>
        <taxon>Goodeidae</taxon>
        <taxon>Ataeniobius</taxon>
    </lineage>
</organism>
<evidence type="ECO:0000313" key="4">
    <source>
        <dbReference type="Proteomes" id="UP001345963"/>
    </source>
</evidence>